<dbReference type="EMBL" id="ML976685">
    <property type="protein sequence ID" value="KAF1972642.1"/>
    <property type="molecule type" value="Genomic_DNA"/>
</dbReference>
<accession>A0A6A5V9D6</accession>
<feature type="region of interest" description="Disordered" evidence="1">
    <location>
        <begin position="305"/>
        <end position="331"/>
    </location>
</feature>
<evidence type="ECO:0000256" key="1">
    <source>
        <dbReference type="SAM" id="MobiDB-lite"/>
    </source>
</evidence>
<evidence type="ECO:0000313" key="3">
    <source>
        <dbReference type="Proteomes" id="UP000800036"/>
    </source>
</evidence>
<feature type="compositionally biased region" description="Polar residues" evidence="1">
    <location>
        <begin position="160"/>
        <end position="172"/>
    </location>
</feature>
<feature type="compositionally biased region" description="Polar residues" evidence="1">
    <location>
        <begin position="305"/>
        <end position="314"/>
    </location>
</feature>
<reference evidence="2" key="1">
    <citation type="journal article" date="2020" name="Stud. Mycol.">
        <title>101 Dothideomycetes genomes: a test case for predicting lifestyles and emergence of pathogens.</title>
        <authorList>
            <person name="Haridas S."/>
            <person name="Albert R."/>
            <person name="Binder M."/>
            <person name="Bloem J."/>
            <person name="Labutti K."/>
            <person name="Salamov A."/>
            <person name="Andreopoulos B."/>
            <person name="Baker S."/>
            <person name="Barry K."/>
            <person name="Bills G."/>
            <person name="Bluhm B."/>
            <person name="Cannon C."/>
            <person name="Castanera R."/>
            <person name="Culley D."/>
            <person name="Daum C."/>
            <person name="Ezra D."/>
            <person name="Gonzalez J."/>
            <person name="Henrissat B."/>
            <person name="Kuo A."/>
            <person name="Liang C."/>
            <person name="Lipzen A."/>
            <person name="Lutzoni F."/>
            <person name="Magnuson J."/>
            <person name="Mondo S."/>
            <person name="Nolan M."/>
            <person name="Ohm R."/>
            <person name="Pangilinan J."/>
            <person name="Park H.-J."/>
            <person name="Ramirez L."/>
            <person name="Alfaro M."/>
            <person name="Sun H."/>
            <person name="Tritt A."/>
            <person name="Yoshinaga Y."/>
            <person name="Zwiers L.-H."/>
            <person name="Turgeon B."/>
            <person name="Goodwin S."/>
            <person name="Spatafora J."/>
            <person name="Crous P."/>
            <person name="Grigoriev I."/>
        </authorList>
    </citation>
    <scope>NUCLEOTIDE SEQUENCE</scope>
    <source>
        <strain evidence="2">CBS 107.79</strain>
    </source>
</reference>
<name>A0A6A5V9D6_9PLEO</name>
<feature type="compositionally biased region" description="Basic and acidic residues" evidence="1">
    <location>
        <begin position="315"/>
        <end position="325"/>
    </location>
</feature>
<protein>
    <submittedName>
        <fullName evidence="2">Uncharacterized protein</fullName>
    </submittedName>
</protein>
<proteinExistence type="predicted"/>
<feature type="compositionally biased region" description="Basic and acidic residues" evidence="1">
    <location>
        <begin position="184"/>
        <end position="198"/>
    </location>
</feature>
<evidence type="ECO:0000313" key="2">
    <source>
        <dbReference type="EMBL" id="KAF1972642.1"/>
    </source>
</evidence>
<feature type="region of interest" description="Disordered" evidence="1">
    <location>
        <begin position="135"/>
        <end position="198"/>
    </location>
</feature>
<organism evidence="2 3">
    <name type="scientific">Bimuria novae-zelandiae CBS 107.79</name>
    <dbReference type="NCBI Taxonomy" id="1447943"/>
    <lineage>
        <taxon>Eukaryota</taxon>
        <taxon>Fungi</taxon>
        <taxon>Dikarya</taxon>
        <taxon>Ascomycota</taxon>
        <taxon>Pezizomycotina</taxon>
        <taxon>Dothideomycetes</taxon>
        <taxon>Pleosporomycetidae</taxon>
        <taxon>Pleosporales</taxon>
        <taxon>Massarineae</taxon>
        <taxon>Didymosphaeriaceae</taxon>
        <taxon>Bimuria</taxon>
    </lineage>
</organism>
<keyword evidence="3" id="KW-1185">Reference proteome</keyword>
<gene>
    <name evidence="2" type="ORF">BU23DRAFT_568850</name>
</gene>
<feature type="compositionally biased region" description="Low complexity" evidence="1">
    <location>
        <begin position="140"/>
        <end position="149"/>
    </location>
</feature>
<dbReference type="AlphaFoldDB" id="A0A6A5V9D6"/>
<sequence>MCTVERKVKIGSPSFALPLPVLEAPGPVEEDAAWDFVEHAKTCSICMDPGASLQNHGRLCSTHDTLAQHVKHYFRYNSRGKVISGSDGHQLRLGQEFNNIQVLLGDIKENNYSVEHFHQSVPSGHFVNPAQTEHLYGFRSPTSSPSPSSAREKQLHQRQKCQPIQRYTSSRGSDQDDEESLFPDADHAEDSQSDVKESWASDMETLIDKTIRRIKKMLLQGLVNYLGNEVEDASVGLAPTKGRENRHPHLHPSILRSHNESKQGVVVGILVMILWTMTGRIVITLAQQEKIENQDPSDYRIVVSSTHSTNASPKSTHELHAEEKASPTWQN</sequence>
<dbReference type="Proteomes" id="UP000800036">
    <property type="component" value="Unassembled WGS sequence"/>
</dbReference>